<sequence>MKMIKNLYCLGFLVLFFSCNKYANINPDKTINGYVYLQDPFKTNFPVPLAGKTIYFNRGSDTSSYLLQTTTDSGGHFSMTYIGDDNAILFSSFVKDGVVYKGDTIVTAAQLGKAVQLNVLPVYHNGVQLNFKDNSGGLVSGLKFRIYTSTIAASVDSVKYSYLNSKADNSGHYTLFNLNAGDYFVVAKDNIGGVALSANQKITVAKTGLSSPDIIIK</sequence>
<dbReference type="Proteomes" id="UP000297540">
    <property type="component" value="Unassembled WGS sequence"/>
</dbReference>
<organism evidence="2 3">
    <name type="scientific">Mucilaginibacter psychrotolerans</name>
    <dbReference type="NCBI Taxonomy" id="1524096"/>
    <lineage>
        <taxon>Bacteria</taxon>
        <taxon>Pseudomonadati</taxon>
        <taxon>Bacteroidota</taxon>
        <taxon>Sphingobacteriia</taxon>
        <taxon>Sphingobacteriales</taxon>
        <taxon>Sphingobacteriaceae</taxon>
        <taxon>Mucilaginibacter</taxon>
    </lineage>
</organism>
<proteinExistence type="predicted"/>
<comment type="caution">
    <text evidence="2">The sequence shown here is derived from an EMBL/GenBank/DDBJ whole genome shotgun (WGS) entry which is preliminary data.</text>
</comment>
<evidence type="ECO:0008006" key="4">
    <source>
        <dbReference type="Google" id="ProtNLM"/>
    </source>
</evidence>
<gene>
    <name evidence="2" type="ORF">E2R66_21640</name>
</gene>
<protein>
    <recommendedName>
        <fullName evidence="4">Carboxypeptidase regulatory-like domain-containing protein</fullName>
    </recommendedName>
</protein>
<evidence type="ECO:0000256" key="1">
    <source>
        <dbReference type="SAM" id="SignalP"/>
    </source>
</evidence>
<dbReference type="OrthoDB" id="669007at2"/>
<evidence type="ECO:0000313" key="2">
    <source>
        <dbReference type="EMBL" id="TFF34554.1"/>
    </source>
</evidence>
<keyword evidence="1" id="KW-0732">Signal</keyword>
<accession>A0A4Y8S805</accession>
<keyword evidence="3" id="KW-1185">Reference proteome</keyword>
<evidence type="ECO:0000313" key="3">
    <source>
        <dbReference type="Proteomes" id="UP000297540"/>
    </source>
</evidence>
<dbReference type="RefSeq" id="WP_133234683.1">
    <property type="nucleotide sequence ID" value="NZ_SOZE01000029.1"/>
</dbReference>
<feature type="signal peptide" evidence="1">
    <location>
        <begin position="1"/>
        <end position="23"/>
    </location>
</feature>
<reference evidence="2 3" key="1">
    <citation type="journal article" date="2017" name="Int. J. Syst. Evol. Microbiol.">
        <title>Mucilaginibacterpsychrotolerans sp. nov., isolated from peatlands.</title>
        <authorList>
            <person name="Deng Y."/>
            <person name="Shen L."/>
            <person name="Xu B."/>
            <person name="Liu Y."/>
            <person name="Gu Z."/>
            <person name="Liu H."/>
            <person name="Zhou Y."/>
        </authorList>
    </citation>
    <scope>NUCLEOTIDE SEQUENCE [LARGE SCALE GENOMIC DNA]</scope>
    <source>
        <strain evidence="2 3">NH7-4</strain>
    </source>
</reference>
<name>A0A4Y8S805_9SPHI</name>
<dbReference type="PROSITE" id="PS51257">
    <property type="entry name" value="PROKAR_LIPOPROTEIN"/>
    <property type="match status" value="1"/>
</dbReference>
<dbReference type="EMBL" id="SOZE01000029">
    <property type="protein sequence ID" value="TFF34554.1"/>
    <property type="molecule type" value="Genomic_DNA"/>
</dbReference>
<feature type="chain" id="PRO_5021451307" description="Carboxypeptidase regulatory-like domain-containing protein" evidence="1">
    <location>
        <begin position="24"/>
        <end position="217"/>
    </location>
</feature>
<dbReference type="AlphaFoldDB" id="A0A4Y8S805"/>